<evidence type="ECO:0000313" key="1">
    <source>
        <dbReference type="EnsemblPlants" id="LPERR03G17270.1"/>
    </source>
</evidence>
<reference evidence="1 2" key="1">
    <citation type="submission" date="2012-08" db="EMBL/GenBank/DDBJ databases">
        <title>Oryza genome evolution.</title>
        <authorList>
            <person name="Wing R.A."/>
        </authorList>
    </citation>
    <scope>NUCLEOTIDE SEQUENCE</scope>
</reference>
<accession>A0A0D9VUU5</accession>
<dbReference type="Proteomes" id="UP000032180">
    <property type="component" value="Chromosome 3"/>
</dbReference>
<sequence>MVAGTQYKFRFGSKFVGLIKPGSISERNGVRVQVKWAWLGIFQVDRVGDQLNFKVGSGTVSFPVSAFTNSPTCS</sequence>
<evidence type="ECO:0000313" key="2">
    <source>
        <dbReference type="Proteomes" id="UP000032180"/>
    </source>
</evidence>
<dbReference type="InterPro" id="IPR007493">
    <property type="entry name" value="DUF538"/>
</dbReference>
<organism evidence="1 2">
    <name type="scientific">Leersia perrieri</name>
    <dbReference type="NCBI Taxonomy" id="77586"/>
    <lineage>
        <taxon>Eukaryota</taxon>
        <taxon>Viridiplantae</taxon>
        <taxon>Streptophyta</taxon>
        <taxon>Embryophyta</taxon>
        <taxon>Tracheophyta</taxon>
        <taxon>Spermatophyta</taxon>
        <taxon>Magnoliopsida</taxon>
        <taxon>Liliopsida</taxon>
        <taxon>Poales</taxon>
        <taxon>Poaceae</taxon>
        <taxon>BOP clade</taxon>
        <taxon>Oryzoideae</taxon>
        <taxon>Oryzeae</taxon>
        <taxon>Oryzinae</taxon>
        <taxon>Leersia</taxon>
    </lineage>
</organism>
<dbReference type="Pfam" id="PF04398">
    <property type="entry name" value="DUF538"/>
    <property type="match status" value="1"/>
</dbReference>
<dbReference type="Gramene" id="LPERR03G17270.1">
    <property type="protein sequence ID" value="LPERR03G17270.1"/>
    <property type="gene ID" value="LPERR03G17270"/>
</dbReference>
<dbReference type="Gene3D" id="2.30.240.10">
    <property type="entry name" value="At5g01610-like"/>
    <property type="match status" value="1"/>
</dbReference>
<dbReference type="EnsemblPlants" id="LPERR03G17270.1">
    <property type="protein sequence ID" value="LPERR03G17270.1"/>
    <property type="gene ID" value="LPERR03G17270"/>
</dbReference>
<name>A0A0D9VUU5_9ORYZ</name>
<proteinExistence type="predicted"/>
<keyword evidence="2" id="KW-1185">Reference proteome</keyword>
<reference evidence="1" key="3">
    <citation type="submission" date="2015-04" db="UniProtKB">
        <authorList>
            <consortium name="EnsemblPlants"/>
        </authorList>
    </citation>
    <scope>IDENTIFICATION</scope>
</reference>
<protein>
    <submittedName>
        <fullName evidence="1">Uncharacterized protein</fullName>
    </submittedName>
</protein>
<dbReference type="HOGENOM" id="CLU_089542_5_1_1"/>
<dbReference type="AlphaFoldDB" id="A0A0D9VUU5"/>
<dbReference type="SUPFAM" id="SSF141562">
    <property type="entry name" value="At5g01610-like"/>
    <property type="match status" value="1"/>
</dbReference>
<dbReference type="InterPro" id="IPR036758">
    <property type="entry name" value="At5g01610-like"/>
</dbReference>
<dbReference type="STRING" id="77586.A0A0D9VUU5"/>
<reference evidence="2" key="2">
    <citation type="submission" date="2013-12" db="EMBL/GenBank/DDBJ databases">
        <authorList>
            <person name="Yu Y."/>
            <person name="Lee S."/>
            <person name="de Baynast K."/>
            <person name="Wissotski M."/>
            <person name="Liu L."/>
            <person name="Talag J."/>
            <person name="Goicoechea J."/>
            <person name="Angelova A."/>
            <person name="Jetty R."/>
            <person name="Kudrna D."/>
            <person name="Golser W."/>
            <person name="Rivera L."/>
            <person name="Zhang J."/>
            <person name="Wing R."/>
        </authorList>
    </citation>
    <scope>NUCLEOTIDE SEQUENCE</scope>
</reference>